<reference evidence="1 2" key="1">
    <citation type="submission" date="2019-09" db="EMBL/GenBank/DDBJ databases">
        <title>Distinct polysaccharide growth profiles of human intestinal Prevotella copri isolates.</title>
        <authorList>
            <person name="Fehlner-Peach H."/>
            <person name="Magnabosco C."/>
            <person name="Raghavan V."/>
            <person name="Scher J.U."/>
            <person name="Tett A."/>
            <person name="Cox L.M."/>
            <person name="Gottsegen C."/>
            <person name="Watters A."/>
            <person name="Wiltshire- Gordon J.D."/>
            <person name="Segata N."/>
            <person name="Bonneau R."/>
            <person name="Littman D.R."/>
        </authorList>
    </citation>
    <scope>NUCLEOTIDE SEQUENCE [LARGE SCALE GENOMIC DNA]</scope>
    <source>
        <strain evidence="2">iAQ1173</strain>
    </source>
</reference>
<name>A0A6A7WBB1_9BACT</name>
<dbReference type="OrthoDB" id="662471at2"/>
<proteinExistence type="predicted"/>
<evidence type="ECO:0000313" key="2">
    <source>
        <dbReference type="Proteomes" id="UP000384372"/>
    </source>
</evidence>
<accession>A0A6A7WBB1</accession>
<dbReference type="RefSeq" id="WP_158463391.1">
    <property type="nucleotide sequence ID" value="NZ_VZAD01000057.1"/>
</dbReference>
<dbReference type="Proteomes" id="UP000384372">
    <property type="component" value="Unassembled WGS sequence"/>
</dbReference>
<comment type="caution">
    <text evidence="1">The sequence shown here is derived from an EMBL/GenBank/DDBJ whole genome shotgun (WGS) entry which is preliminary data.</text>
</comment>
<keyword evidence="2" id="KW-1185">Reference proteome</keyword>
<sequence length="168" mass="19663">MEKNLLIELLETGEKVSLYSPRFEGEEYTEFEKFLLTYKDQYAQDVQILIRRIDIIKENGAEDRFFRYEGSKRDRVMALPSHLDTSNLRLYCLNISHKILILGNGGIKQTQTYQEDVNLHRAVRNLQKIDIIIKKLENKRIITINGTNLHGPLELTIDIDNNNKEDLV</sequence>
<organism evidence="1 2">
    <name type="scientific">Segatella copri</name>
    <dbReference type="NCBI Taxonomy" id="165179"/>
    <lineage>
        <taxon>Bacteria</taxon>
        <taxon>Pseudomonadati</taxon>
        <taxon>Bacteroidota</taxon>
        <taxon>Bacteroidia</taxon>
        <taxon>Bacteroidales</taxon>
        <taxon>Prevotellaceae</taxon>
        <taxon>Segatella</taxon>
    </lineage>
</organism>
<protein>
    <submittedName>
        <fullName evidence="1">Uncharacterized protein</fullName>
    </submittedName>
</protein>
<evidence type="ECO:0000313" key="1">
    <source>
        <dbReference type="EMBL" id="MQP11695.1"/>
    </source>
</evidence>
<dbReference type="EMBL" id="VZAD01000057">
    <property type="protein sequence ID" value="MQP11695.1"/>
    <property type="molecule type" value="Genomic_DNA"/>
</dbReference>
<dbReference type="AlphaFoldDB" id="A0A6A7WBB1"/>
<gene>
    <name evidence="1" type="ORF">F7D20_06905</name>
</gene>